<evidence type="ECO:0000313" key="1">
    <source>
        <dbReference type="EMBL" id="PON67545.1"/>
    </source>
</evidence>
<keyword evidence="2" id="KW-1185">Reference proteome</keyword>
<feature type="non-terminal residue" evidence="1">
    <location>
        <position position="1"/>
    </location>
</feature>
<comment type="caution">
    <text evidence="1">The sequence shown here is derived from an EMBL/GenBank/DDBJ whole genome shotgun (WGS) entry which is preliminary data.</text>
</comment>
<name>A0A2P5D2S9_PARAD</name>
<protein>
    <submittedName>
        <fullName evidence="1">Uncharacterized protein</fullName>
    </submittedName>
</protein>
<gene>
    <name evidence="1" type="ORF">PanWU01x14_101820</name>
</gene>
<organism evidence="1 2">
    <name type="scientific">Parasponia andersonii</name>
    <name type="common">Sponia andersonii</name>
    <dbReference type="NCBI Taxonomy" id="3476"/>
    <lineage>
        <taxon>Eukaryota</taxon>
        <taxon>Viridiplantae</taxon>
        <taxon>Streptophyta</taxon>
        <taxon>Embryophyta</taxon>
        <taxon>Tracheophyta</taxon>
        <taxon>Spermatophyta</taxon>
        <taxon>Magnoliopsida</taxon>
        <taxon>eudicotyledons</taxon>
        <taxon>Gunneridae</taxon>
        <taxon>Pentapetalae</taxon>
        <taxon>rosids</taxon>
        <taxon>fabids</taxon>
        <taxon>Rosales</taxon>
        <taxon>Cannabaceae</taxon>
        <taxon>Parasponia</taxon>
    </lineage>
</organism>
<dbReference type="EMBL" id="JXTB01000070">
    <property type="protein sequence ID" value="PON67545.1"/>
    <property type="molecule type" value="Genomic_DNA"/>
</dbReference>
<dbReference type="AlphaFoldDB" id="A0A2P5D2S9"/>
<feature type="non-terminal residue" evidence="1">
    <location>
        <position position="135"/>
    </location>
</feature>
<evidence type="ECO:0000313" key="2">
    <source>
        <dbReference type="Proteomes" id="UP000237105"/>
    </source>
</evidence>
<accession>A0A2P5D2S9</accession>
<reference evidence="2" key="1">
    <citation type="submission" date="2016-06" db="EMBL/GenBank/DDBJ databases">
        <title>Parallel loss of symbiosis genes in relatives of nitrogen-fixing non-legume Parasponia.</title>
        <authorList>
            <person name="Van Velzen R."/>
            <person name="Holmer R."/>
            <person name="Bu F."/>
            <person name="Rutten L."/>
            <person name="Van Zeijl A."/>
            <person name="Liu W."/>
            <person name="Santuari L."/>
            <person name="Cao Q."/>
            <person name="Sharma T."/>
            <person name="Shen D."/>
            <person name="Roswanjaya Y."/>
            <person name="Wardhani T."/>
            <person name="Kalhor M.S."/>
            <person name="Jansen J."/>
            <person name="Van den Hoogen J."/>
            <person name="Gungor B."/>
            <person name="Hartog M."/>
            <person name="Hontelez J."/>
            <person name="Verver J."/>
            <person name="Yang W.-C."/>
            <person name="Schijlen E."/>
            <person name="Repin R."/>
            <person name="Schilthuizen M."/>
            <person name="Schranz E."/>
            <person name="Heidstra R."/>
            <person name="Miyata K."/>
            <person name="Fedorova E."/>
            <person name="Kohlen W."/>
            <person name="Bisseling T."/>
            <person name="Smit S."/>
            <person name="Geurts R."/>
        </authorList>
    </citation>
    <scope>NUCLEOTIDE SEQUENCE [LARGE SCALE GENOMIC DNA]</scope>
    <source>
        <strain evidence="2">cv. WU1-14</strain>
    </source>
</reference>
<proteinExistence type="predicted"/>
<sequence length="135" mass="14766">FSGLRKNIEWQLWLGCASSVSGAQPQTRMGSRSAMARMHELGDWCTAPNEDGLAGSCDSYGYRLRGEPRLSLRDRARAPHIWPWGVSFNGELQLGHGHGRAAAWARVQASGNEVKDRARLPVSDVGDFSDSDIGL</sequence>
<dbReference type="Proteomes" id="UP000237105">
    <property type="component" value="Unassembled WGS sequence"/>
</dbReference>